<evidence type="ECO:0000313" key="2">
    <source>
        <dbReference type="Proteomes" id="UP000053732"/>
    </source>
</evidence>
<dbReference type="AlphaFoldDB" id="A0A0G4NSW6"/>
<sequence length="58" mass="6769">MIRTAFLEEVKQVKLKSGILTAKPVNPDESRRLQTLSQVEKLGTNQVHLQWCHRRQMP</sequence>
<protein>
    <submittedName>
        <fullName evidence="1">Str. FM013</fullName>
    </submittedName>
</protein>
<name>A0A0G4NSW6_PENC3</name>
<dbReference type="EMBL" id="HG793134">
    <property type="protein sequence ID" value="CRL17171.1"/>
    <property type="molecule type" value="Genomic_DNA"/>
</dbReference>
<gene>
    <name evidence="1" type="ORF">PCAMFM013_S001g000131</name>
</gene>
<reference evidence="1 2" key="1">
    <citation type="journal article" date="2014" name="Nat. Commun.">
        <title>Multiple recent horizontal transfers of a large genomic region in cheese making fungi.</title>
        <authorList>
            <person name="Cheeseman K."/>
            <person name="Ropars J."/>
            <person name="Renault P."/>
            <person name="Dupont J."/>
            <person name="Gouzy J."/>
            <person name="Branca A."/>
            <person name="Abraham A.L."/>
            <person name="Ceppi M."/>
            <person name="Conseiller E."/>
            <person name="Debuchy R."/>
            <person name="Malagnac F."/>
            <person name="Goarin A."/>
            <person name="Silar P."/>
            <person name="Lacoste S."/>
            <person name="Sallet E."/>
            <person name="Bensimon A."/>
            <person name="Giraud T."/>
            <person name="Brygoo Y."/>
        </authorList>
    </citation>
    <scope>NUCLEOTIDE SEQUENCE [LARGE SCALE GENOMIC DNA]</scope>
    <source>
        <strain evidence="2">FM 013</strain>
    </source>
</reference>
<proteinExistence type="predicted"/>
<organism evidence="1 2">
    <name type="scientific">Penicillium camemberti (strain FM 013)</name>
    <dbReference type="NCBI Taxonomy" id="1429867"/>
    <lineage>
        <taxon>Eukaryota</taxon>
        <taxon>Fungi</taxon>
        <taxon>Dikarya</taxon>
        <taxon>Ascomycota</taxon>
        <taxon>Pezizomycotina</taxon>
        <taxon>Eurotiomycetes</taxon>
        <taxon>Eurotiomycetidae</taxon>
        <taxon>Eurotiales</taxon>
        <taxon>Aspergillaceae</taxon>
        <taxon>Penicillium</taxon>
    </lineage>
</organism>
<keyword evidence="2" id="KW-1185">Reference proteome</keyword>
<dbReference type="Proteomes" id="UP000053732">
    <property type="component" value="Unassembled WGS sequence"/>
</dbReference>
<accession>A0A0G4NSW6</accession>
<evidence type="ECO:0000313" key="1">
    <source>
        <dbReference type="EMBL" id="CRL17171.1"/>
    </source>
</evidence>